<dbReference type="InterPro" id="IPR000182">
    <property type="entry name" value="GNAT_dom"/>
</dbReference>
<evidence type="ECO:0000313" key="2">
    <source>
        <dbReference type="EMBL" id="TNJ66773.1"/>
    </source>
</evidence>
<name>A0A5C4TCH8_9BACL</name>
<dbReference type="EMBL" id="VDCQ01000008">
    <property type="protein sequence ID" value="TNJ66773.1"/>
    <property type="molecule type" value="Genomic_DNA"/>
</dbReference>
<dbReference type="Proteomes" id="UP000307943">
    <property type="component" value="Unassembled WGS sequence"/>
</dbReference>
<dbReference type="PROSITE" id="PS51186">
    <property type="entry name" value="GNAT"/>
    <property type="match status" value="1"/>
</dbReference>
<sequence>MRSCRIIRSSRKRKSSCCKRKTGEASRLEQAERVEGKTLQFRSMRVEDIDTICAIEQEAFTTPWSAGAFHNELTNNHFAHYLVMELDGEIVGYGGMWMIVDEAHITNIAVRAPYRGRKLGERLLTQLQSAAIFLGAERITLEVRTSNTVAQRLYAKLGFIPAGLRKGYYTDNGEDAIIMWAHLRRMAEEGEQ</sequence>
<dbReference type="OrthoDB" id="9794566at2"/>
<dbReference type="GO" id="GO:0008999">
    <property type="term" value="F:protein-N-terminal-alanine acetyltransferase activity"/>
    <property type="evidence" value="ECO:0007669"/>
    <property type="project" value="TreeGrafter"/>
</dbReference>
<evidence type="ECO:0000313" key="3">
    <source>
        <dbReference type="Proteomes" id="UP000307943"/>
    </source>
</evidence>
<dbReference type="PANTHER" id="PTHR43617:SF20">
    <property type="entry name" value="N-ALPHA-ACETYLTRANSFERASE RIMI"/>
    <property type="match status" value="1"/>
</dbReference>
<keyword evidence="2" id="KW-0808">Transferase</keyword>
<dbReference type="Pfam" id="PF00583">
    <property type="entry name" value="Acetyltransf_1"/>
    <property type="match status" value="1"/>
</dbReference>
<dbReference type="InterPro" id="IPR006464">
    <property type="entry name" value="AcTrfase_RimI/Ard1"/>
</dbReference>
<comment type="caution">
    <text evidence="2">The sequence shown here is derived from an EMBL/GenBank/DDBJ whole genome shotgun (WGS) entry which is preliminary data.</text>
</comment>
<keyword evidence="3" id="KW-1185">Reference proteome</keyword>
<accession>A0A5C4TCH8</accession>
<dbReference type="InterPro" id="IPR050276">
    <property type="entry name" value="MshD_Acetyltransferase"/>
</dbReference>
<proteinExistence type="predicted"/>
<dbReference type="InterPro" id="IPR016181">
    <property type="entry name" value="Acyl_CoA_acyltransferase"/>
</dbReference>
<dbReference type="Gene3D" id="3.40.630.30">
    <property type="match status" value="1"/>
</dbReference>
<protein>
    <submittedName>
        <fullName evidence="2">Ribosomal-protein-alanine N-acetyltransferase</fullName>
    </submittedName>
</protein>
<evidence type="ECO:0000259" key="1">
    <source>
        <dbReference type="PROSITE" id="PS51186"/>
    </source>
</evidence>
<dbReference type="AlphaFoldDB" id="A0A5C4TCH8"/>
<dbReference type="PANTHER" id="PTHR43617">
    <property type="entry name" value="L-AMINO ACID N-ACETYLTRANSFERASE"/>
    <property type="match status" value="1"/>
</dbReference>
<dbReference type="SUPFAM" id="SSF55729">
    <property type="entry name" value="Acyl-CoA N-acyltransferases (Nat)"/>
    <property type="match status" value="1"/>
</dbReference>
<feature type="domain" description="N-acetyltransferase" evidence="1">
    <location>
        <begin position="39"/>
        <end position="184"/>
    </location>
</feature>
<organism evidence="2 3">
    <name type="scientific">Paenibacillus hemerocallicola</name>
    <dbReference type="NCBI Taxonomy" id="1172614"/>
    <lineage>
        <taxon>Bacteria</taxon>
        <taxon>Bacillati</taxon>
        <taxon>Bacillota</taxon>
        <taxon>Bacilli</taxon>
        <taxon>Bacillales</taxon>
        <taxon>Paenibacillaceae</taxon>
        <taxon>Paenibacillus</taxon>
    </lineage>
</organism>
<reference evidence="2 3" key="1">
    <citation type="submission" date="2019-05" db="EMBL/GenBank/DDBJ databases">
        <title>We sequenced the genome of Paenibacillus hemerocallicola KCTC 33185 for further insight into its adaptation and study the phylogeny of Paenibacillus.</title>
        <authorList>
            <person name="Narsing Rao M.P."/>
        </authorList>
    </citation>
    <scope>NUCLEOTIDE SEQUENCE [LARGE SCALE GENOMIC DNA]</scope>
    <source>
        <strain evidence="2 3">KCTC 33185</strain>
    </source>
</reference>
<dbReference type="CDD" id="cd04301">
    <property type="entry name" value="NAT_SF"/>
    <property type="match status" value="1"/>
</dbReference>
<gene>
    <name evidence="2" type="primary">rimI</name>
    <name evidence="2" type="ORF">FE784_07765</name>
</gene>
<dbReference type="NCBIfam" id="TIGR01575">
    <property type="entry name" value="rimI"/>
    <property type="match status" value="1"/>
</dbReference>